<gene>
    <name evidence="1" type="ORF">LCGC14_1314040</name>
</gene>
<evidence type="ECO:0000313" key="1">
    <source>
        <dbReference type="EMBL" id="KKM82969.1"/>
    </source>
</evidence>
<organism evidence="1">
    <name type="scientific">marine sediment metagenome</name>
    <dbReference type="NCBI Taxonomy" id="412755"/>
    <lineage>
        <taxon>unclassified sequences</taxon>
        <taxon>metagenomes</taxon>
        <taxon>ecological metagenomes</taxon>
    </lineage>
</organism>
<protein>
    <submittedName>
        <fullName evidence="1">Uncharacterized protein</fullName>
    </submittedName>
</protein>
<dbReference type="AlphaFoldDB" id="A0A0F9KLE6"/>
<sequence>MKVLYFIGRLLSRIRWRNYLIPNRYWRLVLGKNFLGTYMGIPMYKTNNLEEDRK</sequence>
<accession>A0A0F9KLE6</accession>
<name>A0A0F9KLE6_9ZZZZ</name>
<comment type="caution">
    <text evidence="1">The sequence shown here is derived from an EMBL/GenBank/DDBJ whole genome shotgun (WGS) entry which is preliminary data.</text>
</comment>
<proteinExistence type="predicted"/>
<dbReference type="EMBL" id="LAZR01007784">
    <property type="protein sequence ID" value="KKM82969.1"/>
    <property type="molecule type" value="Genomic_DNA"/>
</dbReference>
<reference evidence="1" key="1">
    <citation type="journal article" date="2015" name="Nature">
        <title>Complex archaea that bridge the gap between prokaryotes and eukaryotes.</title>
        <authorList>
            <person name="Spang A."/>
            <person name="Saw J.H."/>
            <person name="Jorgensen S.L."/>
            <person name="Zaremba-Niedzwiedzka K."/>
            <person name="Martijn J."/>
            <person name="Lind A.E."/>
            <person name="van Eijk R."/>
            <person name="Schleper C."/>
            <person name="Guy L."/>
            <person name="Ettema T.J."/>
        </authorList>
    </citation>
    <scope>NUCLEOTIDE SEQUENCE</scope>
</reference>